<evidence type="ECO:0000313" key="2">
    <source>
        <dbReference type="Proteomes" id="UP000184063"/>
    </source>
</evidence>
<gene>
    <name evidence="1" type="ORF">ASPFODRAFT_213002</name>
</gene>
<dbReference type="EMBL" id="KV878266">
    <property type="protein sequence ID" value="OJZ79904.1"/>
    <property type="molecule type" value="Genomic_DNA"/>
</dbReference>
<proteinExistence type="predicted"/>
<organism evidence="1 2">
    <name type="scientific">Aspergillus luchuensis (strain CBS 106.47)</name>
    <dbReference type="NCBI Taxonomy" id="1137211"/>
    <lineage>
        <taxon>Eukaryota</taxon>
        <taxon>Fungi</taxon>
        <taxon>Dikarya</taxon>
        <taxon>Ascomycota</taxon>
        <taxon>Pezizomycotina</taxon>
        <taxon>Eurotiomycetes</taxon>
        <taxon>Eurotiomycetidae</taxon>
        <taxon>Eurotiales</taxon>
        <taxon>Aspergillaceae</taxon>
        <taxon>Aspergillus</taxon>
        <taxon>Aspergillus subgen. Circumdati</taxon>
    </lineage>
</organism>
<evidence type="ECO:0008006" key="3">
    <source>
        <dbReference type="Google" id="ProtNLM"/>
    </source>
</evidence>
<name>A0A1M3SZG8_ASPLC</name>
<dbReference type="VEuPathDB" id="FungiDB:ASPFODRAFT_213002"/>
<evidence type="ECO:0000313" key="1">
    <source>
        <dbReference type="EMBL" id="OJZ79904.1"/>
    </source>
</evidence>
<reference evidence="2" key="1">
    <citation type="journal article" date="2017" name="Genome Biol.">
        <title>Comparative genomics reveals high biological diversity and specific adaptations in the industrially and medically important fungal genus Aspergillus.</title>
        <authorList>
            <person name="de Vries R.P."/>
            <person name="Riley R."/>
            <person name="Wiebenga A."/>
            <person name="Aguilar-Osorio G."/>
            <person name="Amillis S."/>
            <person name="Uchima C.A."/>
            <person name="Anderluh G."/>
            <person name="Asadollahi M."/>
            <person name="Askin M."/>
            <person name="Barry K."/>
            <person name="Battaglia E."/>
            <person name="Bayram O."/>
            <person name="Benocci T."/>
            <person name="Braus-Stromeyer S.A."/>
            <person name="Caldana C."/>
            <person name="Canovas D."/>
            <person name="Cerqueira G.C."/>
            <person name="Chen F."/>
            <person name="Chen W."/>
            <person name="Choi C."/>
            <person name="Clum A."/>
            <person name="Dos Santos R.A."/>
            <person name="Damasio A.R."/>
            <person name="Diallinas G."/>
            <person name="Emri T."/>
            <person name="Fekete E."/>
            <person name="Flipphi M."/>
            <person name="Freyberg S."/>
            <person name="Gallo A."/>
            <person name="Gournas C."/>
            <person name="Habgood R."/>
            <person name="Hainaut M."/>
            <person name="Harispe M.L."/>
            <person name="Henrissat B."/>
            <person name="Hilden K.S."/>
            <person name="Hope R."/>
            <person name="Hossain A."/>
            <person name="Karabika E."/>
            <person name="Karaffa L."/>
            <person name="Karanyi Z."/>
            <person name="Krasevec N."/>
            <person name="Kuo A."/>
            <person name="Kusch H."/>
            <person name="LaButti K."/>
            <person name="Lagendijk E.L."/>
            <person name="Lapidus A."/>
            <person name="Levasseur A."/>
            <person name="Lindquist E."/>
            <person name="Lipzen A."/>
            <person name="Logrieco A.F."/>
            <person name="MacCabe A."/>
            <person name="Maekelae M.R."/>
            <person name="Malavazi I."/>
            <person name="Melin P."/>
            <person name="Meyer V."/>
            <person name="Mielnichuk N."/>
            <person name="Miskei M."/>
            <person name="Molnar A.P."/>
            <person name="Mule G."/>
            <person name="Ngan C.Y."/>
            <person name="Orejas M."/>
            <person name="Orosz E."/>
            <person name="Ouedraogo J.P."/>
            <person name="Overkamp K.M."/>
            <person name="Park H.-S."/>
            <person name="Perrone G."/>
            <person name="Piumi F."/>
            <person name="Punt P.J."/>
            <person name="Ram A.F."/>
            <person name="Ramon A."/>
            <person name="Rauscher S."/>
            <person name="Record E."/>
            <person name="Riano-Pachon D.M."/>
            <person name="Robert V."/>
            <person name="Roehrig J."/>
            <person name="Ruller R."/>
            <person name="Salamov A."/>
            <person name="Salih N.S."/>
            <person name="Samson R.A."/>
            <person name="Sandor E."/>
            <person name="Sanguinetti M."/>
            <person name="Schuetze T."/>
            <person name="Sepcic K."/>
            <person name="Shelest E."/>
            <person name="Sherlock G."/>
            <person name="Sophianopoulou V."/>
            <person name="Squina F.M."/>
            <person name="Sun H."/>
            <person name="Susca A."/>
            <person name="Todd R.B."/>
            <person name="Tsang A."/>
            <person name="Unkles S.E."/>
            <person name="van de Wiele N."/>
            <person name="van Rossen-Uffink D."/>
            <person name="Oliveira J.V."/>
            <person name="Vesth T.C."/>
            <person name="Visser J."/>
            <person name="Yu J.-H."/>
            <person name="Zhou M."/>
            <person name="Andersen M.R."/>
            <person name="Archer D.B."/>
            <person name="Baker S.E."/>
            <person name="Benoit I."/>
            <person name="Brakhage A.A."/>
            <person name="Braus G.H."/>
            <person name="Fischer R."/>
            <person name="Frisvad J.C."/>
            <person name="Goldman G.H."/>
            <person name="Houbraken J."/>
            <person name="Oakley B."/>
            <person name="Pocsi I."/>
            <person name="Scazzocchio C."/>
            <person name="Seiboth B."/>
            <person name="vanKuyk P.A."/>
            <person name="Wortman J."/>
            <person name="Dyer P.S."/>
            <person name="Grigoriev I.V."/>
        </authorList>
    </citation>
    <scope>NUCLEOTIDE SEQUENCE [LARGE SCALE GENOMIC DNA]</scope>
    <source>
        <strain evidence="2">CBS 106.47</strain>
    </source>
</reference>
<sequence>MDCTYNPPLLSGKPGQFNATKTWCDIIFLLHDEFAQCAGKQAEFFASLFRGPVRTWLATHPQKSSLLTDYGALVAAVQQAWDKSDTVREDAQQRLATISQRGSVRNYAIELSTLFDCLDTRGSVRKAIFVQGLKPSVRRALVLRDDCHDYEGLVQKAERLDPELWACRSRRASS</sequence>
<dbReference type="AlphaFoldDB" id="A0A1M3SZG8"/>
<protein>
    <recommendedName>
        <fullName evidence="3">Retrotransposon gag domain-containing protein</fullName>
    </recommendedName>
</protein>
<dbReference type="Proteomes" id="UP000184063">
    <property type="component" value="Unassembled WGS sequence"/>
</dbReference>
<accession>A0A1M3SZG8</accession>